<feature type="region of interest" description="Disordered" evidence="3">
    <location>
        <begin position="1"/>
        <end position="28"/>
    </location>
</feature>
<protein>
    <recommendedName>
        <fullName evidence="7">DUF881 domain-containing protein</fullName>
    </recommendedName>
</protein>
<dbReference type="InterPro" id="IPR010273">
    <property type="entry name" value="DUF881"/>
</dbReference>
<dbReference type="PANTHER" id="PTHR37313:SF1">
    <property type="entry name" value="UPF0749 PROTEIN RV1823"/>
    <property type="match status" value="1"/>
</dbReference>
<evidence type="ECO:0008006" key="7">
    <source>
        <dbReference type="Google" id="ProtNLM"/>
    </source>
</evidence>
<organism evidence="5 6">
    <name type="scientific">Bifidobacterium leontopitheci</name>
    <dbReference type="NCBI Taxonomy" id="2650774"/>
    <lineage>
        <taxon>Bacteria</taxon>
        <taxon>Bacillati</taxon>
        <taxon>Actinomycetota</taxon>
        <taxon>Actinomycetes</taxon>
        <taxon>Bifidobacteriales</taxon>
        <taxon>Bifidobacteriaceae</taxon>
        <taxon>Bifidobacterium</taxon>
    </lineage>
</organism>
<keyword evidence="4" id="KW-0812">Transmembrane</keyword>
<feature type="compositionally biased region" description="Acidic residues" evidence="3">
    <location>
        <begin position="1"/>
        <end position="17"/>
    </location>
</feature>
<dbReference type="Pfam" id="PF05949">
    <property type="entry name" value="DUF881"/>
    <property type="match status" value="1"/>
</dbReference>
<dbReference type="PANTHER" id="PTHR37313">
    <property type="entry name" value="UPF0749 PROTEIN RV1825"/>
    <property type="match status" value="1"/>
</dbReference>
<proteinExistence type="inferred from homology"/>
<dbReference type="Proteomes" id="UP000441772">
    <property type="component" value="Unassembled WGS sequence"/>
</dbReference>
<accession>A0A6I1GGK5</accession>
<sequence>MDADDMGADSMGADDTDQPPIPVSFPVEAENRPVKRRAVFSASVAQAESRHAHHARADASAGRRRRRLHDDSLKLIDDLTNRPMDPLFSDSRLDQRPRSRISIWLTKALVFVMCIAVGFYGFLFIERLHSDPRKIVRQSLASELRETTSRANTLTNQVNQLRTQVTEQSKKVGATTTDPTSLNDEMLNGIVTVTGPGVTLTLADPMAAGSDGASNPREGSGSQIRVVTDADLRLLVRLLWQAGAEAVAINGNRLGVQTSVRKAGSNILVGVTPVTSPYHISAIGDSSALASAVSKSTQKALYDSFAQAGIYPQVSRENSITLEAAASGELTYARKDE</sequence>
<evidence type="ECO:0000256" key="2">
    <source>
        <dbReference type="SAM" id="Coils"/>
    </source>
</evidence>
<reference evidence="5 6" key="1">
    <citation type="submission" date="2019-09" db="EMBL/GenBank/DDBJ databases">
        <title>Characterization of the phylogenetic diversity of two novel species belonging to the genus Bifidobacterium: Bifidobacterium cebidarum sp. nov. and Bifidobacterium leontopitheci sp. nov.</title>
        <authorList>
            <person name="Lugli G.A."/>
            <person name="Duranti S."/>
            <person name="Milani C."/>
            <person name="Turroni F."/>
            <person name="Ventura M."/>
        </authorList>
    </citation>
    <scope>NUCLEOTIDE SEQUENCE [LARGE SCALE GENOMIC DNA]</scope>
    <source>
        <strain evidence="5 6">LMG 31471</strain>
    </source>
</reference>
<keyword evidence="4" id="KW-1133">Transmembrane helix</keyword>
<dbReference type="GO" id="GO:0005886">
    <property type="term" value="C:plasma membrane"/>
    <property type="evidence" value="ECO:0007669"/>
    <property type="project" value="TreeGrafter"/>
</dbReference>
<dbReference type="Gene3D" id="3.30.70.1880">
    <property type="entry name" value="Protein of unknown function DUF881"/>
    <property type="match status" value="1"/>
</dbReference>
<keyword evidence="2" id="KW-0175">Coiled coil</keyword>
<keyword evidence="4" id="KW-0472">Membrane</keyword>
<feature type="region of interest" description="Disordered" evidence="3">
    <location>
        <begin position="45"/>
        <end position="66"/>
    </location>
</feature>
<evidence type="ECO:0000313" key="6">
    <source>
        <dbReference type="Proteomes" id="UP000441772"/>
    </source>
</evidence>
<evidence type="ECO:0000256" key="4">
    <source>
        <dbReference type="SAM" id="Phobius"/>
    </source>
</evidence>
<comment type="caution">
    <text evidence="5">The sequence shown here is derived from an EMBL/GenBank/DDBJ whole genome shotgun (WGS) entry which is preliminary data.</text>
</comment>
<feature type="coiled-coil region" evidence="2">
    <location>
        <begin position="137"/>
        <end position="171"/>
    </location>
</feature>
<comment type="similarity">
    <text evidence="1">Belongs to the UPF0749 family.</text>
</comment>
<keyword evidence="6" id="KW-1185">Reference proteome</keyword>
<evidence type="ECO:0000313" key="5">
    <source>
        <dbReference type="EMBL" id="KAB7790760.1"/>
    </source>
</evidence>
<feature type="transmembrane region" description="Helical" evidence="4">
    <location>
        <begin position="101"/>
        <end position="125"/>
    </location>
</feature>
<dbReference type="AlphaFoldDB" id="A0A6I1GGK5"/>
<dbReference type="EMBL" id="WBVT01000007">
    <property type="protein sequence ID" value="KAB7790760.1"/>
    <property type="molecule type" value="Genomic_DNA"/>
</dbReference>
<gene>
    <name evidence="5" type="ORF">F7D09_0676</name>
</gene>
<name>A0A6I1GGK5_9BIFI</name>
<evidence type="ECO:0000256" key="1">
    <source>
        <dbReference type="ARBA" id="ARBA00009108"/>
    </source>
</evidence>
<evidence type="ECO:0000256" key="3">
    <source>
        <dbReference type="SAM" id="MobiDB-lite"/>
    </source>
</evidence>